<sequence length="66" mass="7820">MQKYTQLSHFCNDLFYLMLLANKWQAIVPHVRTNYTGYTKTIEIPAVFNKLSYLYGAIDDYCQQAY</sequence>
<dbReference type="AlphaFoldDB" id="A0A847RRS4"/>
<reference evidence="1 2" key="1">
    <citation type="submission" date="2020-04" db="EMBL/GenBank/DDBJ databases">
        <authorList>
            <person name="Yin C."/>
        </authorList>
    </citation>
    <scope>NUCLEOTIDE SEQUENCE [LARGE SCALE GENOMIC DNA]</scope>
    <source>
        <strain evidence="1 2">Ae27</strain>
    </source>
</reference>
<comment type="caution">
    <text evidence="1">The sequence shown here is derived from an EMBL/GenBank/DDBJ whole genome shotgun (WGS) entry which is preliminary data.</text>
</comment>
<keyword evidence="2" id="KW-1185">Reference proteome</keyword>
<evidence type="ECO:0000313" key="1">
    <source>
        <dbReference type="EMBL" id="NLR63507.1"/>
    </source>
</evidence>
<dbReference type="RefSeq" id="WP_168869503.1">
    <property type="nucleotide sequence ID" value="NZ_JABAIA010000001.1"/>
</dbReference>
<gene>
    <name evidence="1" type="ORF">HGH92_04230</name>
</gene>
<protein>
    <submittedName>
        <fullName evidence="1">Uncharacterized protein</fullName>
    </submittedName>
</protein>
<dbReference type="Proteomes" id="UP000570474">
    <property type="component" value="Unassembled WGS sequence"/>
</dbReference>
<evidence type="ECO:0000313" key="2">
    <source>
        <dbReference type="Proteomes" id="UP000570474"/>
    </source>
</evidence>
<name>A0A847RRS4_9BACT</name>
<dbReference type="EMBL" id="JABAIA010000001">
    <property type="protein sequence ID" value="NLR63507.1"/>
    <property type="molecule type" value="Genomic_DNA"/>
</dbReference>
<organism evidence="1 2">
    <name type="scientific">Chitinophaga varians</name>
    <dbReference type="NCBI Taxonomy" id="2202339"/>
    <lineage>
        <taxon>Bacteria</taxon>
        <taxon>Pseudomonadati</taxon>
        <taxon>Bacteroidota</taxon>
        <taxon>Chitinophagia</taxon>
        <taxon>Chitinophagales</taxon>
        <taxon>Chitinophagaceae</taxon>
        <taxon>Chitinophaga</taxon>
    </lineage>
</organism>
<accession>A0A847RRS4</accession>
<proteinExistence type="predicted"/>